<dbReference type="Gene3D" id="3.40.1700.10">
    <property type="entry name" value="DNA integrity scanning protein, DisA, N-terminal domain"/>
    <property type="match status" value="1"/>
</dbReference>
<reference evidence="2 3" key="1">
    <citation type="submission" date="2019-06" db="EMBL/GenBank/DDBJ databases">
        <title>Persicimonas caeni gen. nov., sp. nov., a predatory bacterium isolated from solar saltern.</title>
        <authorList>
            <person name="Wang S."/>
        </authorList>
    </citation>
    <scope>NUCLEOTIDE SEQUENCE [LARGE SCALE GENOMIC DNA]</scope>
    <source>
        <strain evidence="2 3">YN101</strain>
    </source>
</reference>
<evidence type="ECO:0000313" key="3">
    <source>
        <dbReference type="Proteomes" id="UP000315995"/>
    </source>
</evidence>
<organism evidence="2 3">
    <name type="scientific">Persicimonas caeni</name>
    <dbReference type="NCBI Taxonomy" id="2292766"/>
    <lineage>
        <taxon>Bacteria</taxon>
        <taxon>Deltaproteobacteria</taxon>
        <taxon>Bradymonadales</taxon>
        <taxon>Bradymonadaceae</taxon>
        <taxon>Persicimonas</taxon>
    </lineage>
</organism>
<protein>
    <recommendedName>
        <fullName evidence="1">DAC domain-containing protein</fullName>
    </recommendedName>
</protein>
<dbReference type="InterPro" id="IPR003390">
    <property type="entry name" value="DNA_integrity_scan_DisA_N"/>
</dbReference>
<name>A0A4Y6PQK8_PERCE</name>
<dbReference type="InterPro" id="IPR036888">
    <property type="entry name" value="DNA_integrity_DisA_N_sf"/>
</dbReference>
<evidence type="ECO:0000313" key="2">
    <source>
        <dbReference type="EMBL" id="QDG50596.1"/>
    </source>
</evidence>
<dbReference type="RefSeq" id="WP_141197088.1">
    <property type="nucleotide sequence ID" value="NZ_CP041186.1"/>
</dbReference>
<dbReference type="SUPFAM" id="SSF143597">
    <property type="entry name" value="YojJ-like"/>
    <property type="match status" value="1"/>
</dbReference>
<dbReference type="Pfam" id="PF02457">
    <property type="entry name" value="DAC"/>
    <property type="match status" value="1"/>
</dbReference>
<feature type="domain" description="DAC" evidence="1">
    <location>
        <begin position="296"/>
        <end position="447"/>
    </location>
</feature>
<accession>A0A5B8Y3D0</accession>
<sequence length="479" mass="52033">MHDPNTSAKEAIQYLFPALAAGLAGYVGVHGRLAALYARSPYAPFRVYDPHGLVGSHRDILRQSRAPLHRQALAREGLLIGHDSKHAADCPYIAWLYEPPVWLISDQPIKKWLELAAQAAMLRLEQGPKAGQAQWTHLDWAGSQIIAQCIREHFGPARASVVSNNAFEVTAQTVEQLGRVAMREEEGQLPRAKLVVSDCALLEPHLLVSFADRPDFSDVTHVRKLLSTASIGPNALAADGERVLGIVGQCPTPALEVGFHGERGAEMHVVDTNAQRHPLCTLRLGSVSGAPIRPDRQVIESVASRLLGDAGHQQPVAHASWLAEVISEAAAHGSGCTLVVEDTPSRLIEVGHRLEAPLPIRDNRQLAAALSTVDGALVIDWQGHVHAFGVLLDGLALEQAEDRSRGARYNSALRYTAMNPKAVVFIVSEDGPIDAFRDGVCWTTPRRLEHPTEKPVADLAFPTLHGYLGADHPQDSARW</sequence>
<dbReference type="EMBL" id="CP041186">
    <property type="protein sequence ID" value="QDG50596.1"/>
    <property type="molecule type" value="Genomic_DNA"/>
</dbReference>
<evidence type="ECO:0000259" key="1">
    <source>
        <dbReference type="PROSITE" id="PS51794"/>
    </source>
</evidence>
<gene>
    <name evidence="2" type="ORF">FIV42_07570</name>
</gene>
<dbReference type="Proteomes" id="UP000315995">
    <property type="component" value="Chromosome"/>
</dbReference>
<dbReference type="AlphaFoldDB" id="A0A4Y6PQK8"/>
<dbReference type="OrthoDB" id="859517at2"/>
<proteinExistence type="predicted"/>
<accession>A0A4Y6PQK8</accession>
<dbReference type="InterPro" id="IPR048555">
    <property type="entry name" value="DACNH"/>
</dbReference>
<dbReference type="Pfam" id="PF21750">
    <property type="entry name" value="DACNH"/>
    <property type="match status" value="1"/>
</dbReference>
<keyword evidence="3" id="KW-1185">Reference proteome</keyword>
<dbReference type="PROSITE" id="PS51794">
    <property type="entry name" value="DAC"/>
    <property type="match status" value="1"/>
</dbReference>